<dbReference type="SUPFAM" id="SSF56235">
    <property type="entry name" value="N-terminal nucleophile aminohydrolases (Ntn hydrolases)"/>
    <property type="match status" value="1"/>
</dbReference>
<dbReference type="STRING" id="71784.A0A1Y2AM82"/>
<comment type="pathway">
    <text evidence="3">Sulfur metabolism; glutathione metabolism.</text>
</comment>
<comment type="catalytic activity">
    <reaction evidence="3">
        <text>an S-substituted glutathione + H2O = an S-substituted L-cysteinylglycine + L-glutamate</text>
        <dbReference type="Rhea" id="RHEA:59468"/>
        <dbReference type="ChEBI" id="CHEBI:15377"/>
        <dbReference type="ChEBI" id="CHEBI:29985"/>
        <dbReference type="ChEBI" id="CHEBI:90779"/>
        <dbReference type="ChEBI" id="CHEBI:143103"/>
        <dbReference type="EC" id="3.4.19.13"/>
    </reaction>
</comment>
<proteinExistence type="predicted"/>
<dbReference type="InterPro" id="IPR029055">
    <property type="entry name" value="Ntn_hydrolases_N"/>
</dbReference>
<dbReference type="GO" id="GO:0005886">
    <property type="term" value="C:plasma membrane"/>
    <property type="evidence" value="ECO:0007669"/>
    <property type="project" value="TreeGrafter"/>
</dbReference>
<feature type="binding site" evidence="2">
    <location>
        <begin position="409"/>
        <end position="411"/>
    </location>
    <ligand>
        <name>L-glutamate</name>
        <dbReference type="ChEBI" id="CHEBI:29985"/>
    </ligand>
</feature>
<feature type="binding site" evidence="2">
    <location>
        <begin position="460"/>
        <end position="461"/>
    </location>
    <ligand>
        <name>L-glutamate</name>
        <dbReference type="ChEBI" id="CHEBI:29985"/>
    </ligand>
</feature>
<dbReference type="GO" id="GO:0036374">
    <property type="term" value="F:glutathione hydrolase activity"/>
    <property type="evidence" value="ECO:0007669"/>
    <property type="project" value="UniProtKB-UniRule"/>
</dbReference>
<dbReference type="Gene3D" id="1.10.246.130">
    <property type="match status" value="1"/>
</dbReference>
<dbReference type="InParanoid" id="A0A1Y2AM82"/>
<evidence type="ECO:0000256" key="2">
    <source>
        <dbReference type="PIRSR" id="PIRSR600101-2"/>
    </source>
</evidence>
<dbReference type="InterPro" id="IPR043138">
    <property type="entry name" value="GGT_lsub"/>
</dbReference>
<dbReference type="PANTHER" id="PTHR11686:SF62">
    <property type="entry name" value="GLUTATHIONE HYDROLASE"/>
    <property type="match status" value="1"/>
</dbReference>
<evidence type="ECO:0000313" key="6">
    <source>
        <dbReference type="Proteomes" id="UP000193986"/>
    </source>
</evidence>
<name>A0A1Y2AM82_9TREE</name>
<protein>
    <recommendedName>
        <fullName evidence="3">Glutathione hydrolase</fullName>
        <ecNumber evidence="3">2.3.2.2</ecNumber>
        <ecNumber evidence="3">3.4.19.13</ecNumber>
    </recommendedName>
    <alternativeName>
        <fullName evidence="3">Gamma-glutamyltransferase</fullName>
    </alternativeName>
    <alternativeName>
        <fullName evidence="3">Gamma-glutamyltranspeptidase</fullName>
    </alternativeName>
</protein>
<accession>A0A1Y2AM82</accession>
<dbReference type="EC" id="2.3.2.2" evidence="3"/>
<dbReference type="EMBL" id="MCFC01000076">
    <property type="protein sequence ID" value="ORY23689.1"/>
    <property type="molecule type" value="Genomic_DNA"/>
</dbReference>
<evidence type="ECO:0000256" key="1">
    <source>
        <dbReference type="PIRSR" id="PIRSR600101-1"/>
    </source>
</evidence>
<keyword evidence="6" id="KW-1185">Reference proteome</keyword>
<keyword evidence="3" id="KW-0378">Hydrolase</keyword>
<dbReference type="Gene3D" id="3.60.20.40">
    <property type="match status" value="1"/>
</dbReference>
<sequence>MILCYLIPFIGLSTLATAHPHKRHSECFSYNVQGCEYPIIGRNGAAASEIGTCSEIAIDILEKGGNAADGAVAMGTCVGVISAYHSGIGGGGFSLVRFPTGNGSHGYEMVDFRETLPAAGNATIFSQYGPSQNKSLYGGLAVGVPGDLKGWWTLHSRHGKLPWHTVFQPAINLARNGFIVNRDLAEEIAIAPWMLDDPLWAEIYYPNGTALVEGDTAYRPKYAETLERIANEGIGAFYNRSSSIAQDTVKAIQSQGGILTLEDLEGYEAIVRTPANITYRGKRIFSTVAPSSGVVVLSALKIFEGYDGSAKDNDPAINLTTHRLLEATEFAYGQRSTLADPGFVANVTYLEQSYLTNATAATVRSLINDTATYPVTYYDPSTYFPSRESGTSHMAIVDGDGMAVSLTTTVNTIWGSRVISNSGICFNNELDDFGSPGQLNAFGFAASPINYPAAGKRPLSSISSSIAEDEDGNLLIATGSAGGSQIITATLQQLYHYLDQGLNSTASTVHSRWHDQLGGQTTFELPDAAFGIKGYDNGTVAYLKGLGYNVTYVTPGGSVSQAIGRLEDGSYLAASDPRRISGYGAAF</sequence>
<dbReference type="InterPro" id="IPR000101">
    <property type="entry name" value="GGT_peptidase"/>
</dbReference>
<dbReference type="InterPro" id="IPR043137">
    <property type="entry name" value="GGT_ssub_C"/>
</dbReference>
<feature type="binding site" evidence="2">
    <location>
        <position position="483"/>
    </location>
    <ligand>
        <name>L-glutamate</name>
        <dbReference type="ChEBI" id="CHEBI:29985"/>
    </ligand>
</feature>
<evidence type="ECO:0000256" key="4">
    <source>
        <dbReference type="SAM" id="SignalP"/>
    </source>
</evidence>
<dbReference type="PANTHER" id="PTHR11686">
    <property type="entry name" value="GAMMA GLUTAMYL TRANSPEPTIDASE"/>
    <property type="match status" value="1"/>
</dbReference>
<dbReference type="OrthoDB" id="1081007at2759"/>
<keyword evidence="4" id="KW-0732">Signal</keyword>
<dbReference type="AlphaFoldDB" id="A0A1Y2AM82"/>
<keyword evidence="3" id="KW-0808">Transferase</keyword>
<dbReference type="Proteomes" id="UP000193986">
    <property type="component" value="Unassembled WGS sequence"/>
</dbReference>
<comment type="catalytic activity">
    <reaction evidence="3">
        <text>glutathione + H2O = L-cysteinylglycine + L-glutamate</text>
        <dbReference type="Rhea" id="RHEA:28807"/>
        <dbReference type="ChEBI" id="CHEBI:15377"/>
        <dbReference type="ChEBI" id="CHEBI:29985"/>
        <dbReference type="ChEBI" id="CHEBI:57925"/>
        <dbReference type="ChEBI" id="CHEBI:61694"/>
        <dbReference type="EC" id="3.4.19.13"/>
    </reaction>
</comment>
<dbReference type="UniPathway" id="UPA00204"/>
<feature type="active site" description="Nucleophile" evidence="1">
    <location>
        <position position="391"/>
    </location>
</feature>
<organism evidence="5 6">
    <name type="scientific">Naematelia encephala</name>
    <dbReference type="NCBI Taxonomy" id="71784"/>
    <lineage>
        <taxon>Eukaryota</taxon>
        <taxon>Fungi</taxon>
        <taxon>Dikarya</taxon>
        <taxon>Basidiomycota</taxon>
        <taxon>Agaricomycotina</taxon>
        <taxon>Tremellomycetes</taxon>
        <taxon>Tremellales</taxon>
        <taxon>Naemateliaceae</taxon>
        <taxon>Naematelia</taxon>
    </lineage>
</organism>
<feature type="binding site" evidence="2">
    <location>
        <position position="113"/>
    </location>
    <ligand>
        <name>L-glutamate</name>
        <dbReference type="ChEBI" id="CHEBI:29985"/>
    </ligand>
</feature>
<dbReference type="GO" id="GO:0006751">
    <property type="term" value="P:glutathione catabolic process"/>
    <property type="evidence" value="ECO:0007669"/>
    <property type="project" value="UniProtKB-UniRule"/>
</dbReference>
<feature type="signal peptide" evidence="4">
    <location>
        <begin position="1"/>
        <end position="18"/>
    </location>
</feature>
<dbReference type="FunFam" id="1.10.246.130:FF:000001">
    <property type="entry name" value="Gamma-glutamyltransferase 5 isoform 1"/>
    <property type="match status" value="1"/>
</dbReference>
<comment type="function">
    <text evidence="3">Cleaves the gamma-glutamyl peptide bond of glutathione and glutathione conjugates.</text>
</comment>
<dbReference type="PRINTS" id="PR01210">
    <property type="entry name" value="GGTRANSPTASE"/>
</dbReference>
<comment type="caution">
    <text evidence="5">The sequence shown here is derived from an EMBL/GenBank/DDBJ whole genome shotgun (WGS) entry which is preliminary data.</text>
</comment>
<feature type="chain" id="PRO_5013118831" description="Glutathione hydrolase" evidence="4">
    <location>
        <begin position="19"/>
        <end position="587"/>
    </location>
</feature>
<evidence type="ECO:0000256" key="3">
    <source>
        <dbReference type="RuleBase" id="RU368068"/>
    </source>
</evidence>
<evidence type="ECO:0000313" key="5">
    <source>
        <dbReference type="EMBL" id="ORY23689.1"/>
    </source>
</evidence>
<gene>
    <name evidence="5" type="ORF">BCR39DRAFT_561839</name>
</gene>
<dbReference type="EC" id="3.4.19.13" evidence="3"/>
<feature type="binding site" evidence="2">
    <location>
        <position position="432"/>
    </location>
    <ligand>
        <name>L-glutamate</name>
        <dbReference type="ChEBI" id="CHEBI:29985"/>
    </ligand>
</feature>
<comment type="catalytic activity">
    <reaction evidence="3">
        <text>an N-terminal (5-L-glutamyl)-[peptide] + an alpha-amino acid = 5-L-glutamyl amino acid + an N-terminal L-alpha-aminoacyl-[peptide]</text>
        <dbReference type="Rhea" id="RHEA:23904"/>
        <dbReference type="Rhea" id="RHEA-COMP:9780"/>
        <dbReference type="Rhea" id="RHEA-COMP:9795"/>
        <dbReference type="ChEBI" id="CHEBI:77644"/>
        <dbReference type="ChEBI" id="CHEBI:78597"/>
        <dbReference type="ChEBI" id="CHEBI:78599"/>
        <dbReference type="ChEBI" id="CHEBI:78608"/>
        <dbReference type="EC" id="2.3.2.2"/>
    </reaction>
</comment>
<reference evidence="5 6" key="1">
    <citation type="submission" date="2016-07" db="EMBL/GenBank/DDBJ databases">
        <title>Pervasive Adenine N6-methylation of Active Genes in Fungi.</title>
        <authorList>
            <consortium name="DOE Joint Genome Institute"/>
            <person name="Mondo S.J."/>
            <person name="Dannebaum R.O."/>
            <person name="Kuo R.C."/>
            <person name="Labutti K."/>
            <person name="Haridas S."/>
            <person name="Kuo A."/>
            <person name="Salamov A."/>
            <person name="Ahrendt S.R."/>
            <person name="Lipzen A."/>
            <person name="Sullivan W."/>
            <person name="Andreopoulos W.B."/>
            <person name="Clum A."/>
            <person name="Lindquist E."/>
            <person name="Daum C."/>
            <person name="Ramamoorthy G.K."/>
            <person name="Gryganskyi A."/>
            <person name="Culley D."/>
            <person name="Magnuson J.K."/>
            <person name="James T.Y."/>
            <person name="O'Malley M.A."/>
            <person name="Stajich J.E."/>
            <person name="Spatafora J.W."/>
            <person name="Visel A."/>
            <person name="Grigoriev I.V."/>
        </authorList>
    </citation>
    <scope>NUCLEOTIDE SEQUENCE [LARGE SCALE GENOMIC DNA]</scope>
    <source>
        <strain evidence="5 6">68-887.2</strain>
    </source>
</reference>
<keyword evidence="3" id="KW-0012">Acyltransferase</keyword>
<dbReference type="Pfam" id="PF01019">
    <property type="entry name" value="G_glu_transpept"/>
    <property type="match status" value="1"/>
</dbReference>
<dbReference type="GO" id="GO:0103068">
    <property type="term" value="F:leukotriene C4 gamma-glutamyl transferase activity"/>
    <property type="evidence" value="ECO:0007669"/>
    <property type="project" value="UniProtKB-EC"/>
</dbReference>